<evidence type="ECO:0000256" key="1">
    <source>
        <dbReference type="SAM" id="Phobius"/>
    </source>
</evidence>
<gene>
    <name evidence="2" type="ORF">A2893_01725</name>
</gene>
<feature type="transmembrane region" description="Helical" evidence="1">
    <location>
        <begin position="44"/>
        <end position="63"/>
    </location>
</feature>
<evidence type="ECO:0000313" key="2">
    <source>
        <dbReference type="EMBL" id="OGM65415.1"/>
    </source>
</evidence>
<name>A0A1F8BPW8_9BACT</name>
<organism evidence="2 3">
    <name type="scientific">Candidatus Woesebacteria bacterium RIFCSPLOWO2_01_FULL_39_25</name>
    <dbReference type="NCBI Taxonomy" id="1802521"/>
    <lineage>
        <taxon>Bacteria</taxon>
        <taxon>Candidatus Woeseibacteriota</taxon>
    </lineage>
</organism>
<protein>
    <submittedName>
        <fullName evidence="2">Uncharacterized protein</fullName>
    </submittedName>
</protein>
<dbReference type="AlphaFoldDB" id="A0A1F8BPW8"/>
<feature type="transmembrane region" description="Helical" evidence="1">
    <location>
        <begin position="12"/>
        <end position="32"/>
    </location>
</feature>
<dbReference type="EMBL" id="MGHH01000004">
    <property type="protein sequence ID" value="OGM65415.1"/>
    <property type="molecule type" value="Genomic_DNA"/>
</dbReference>
<proteinExistence type="predicted"/>
<feature type="transmembrane region" description="Helical" evidence="1">
    <location>
        <begin position="75"/>
        <end position="92"/>
    </location>
</feature>
<comment type="caution">
    <text evidence="2">The sequence shown here is derived from an EMBL/GenBank/DDBJ whole genome shotgun (WGS) entry which is preliminary data.</text>
</comment>
<keyword evidence="1" id="KW-0472">Membrane</keyword>
<dbReference type="Proteomes" id="UP000176725">
    <property type="component" value="Unassembled WGS sequence"/>
</dbReference>
<keyword evidence="1" id="KW-1133">Transmembrane helix</keyword>
<reference evidence="2 3" key="1">
    <citation type="journal article" date="2016" name="Nat. Commun.">
        <title>Thousands of microbial genomes shed light on interconnected biogeochemical processes in an aquifer system.</title>
        <authorList>
            <person name="Anantharaman K."/>
            <person name="Brown C.T."/>
            <person name="Hug L.A."/>
            <person name="Sharon I."/>
            <person name="Castelle C.J."/>
            <person name="Probst A.J."/>
            <person name="Thomas B.C."/>
            <person name="Singh A."/>
            <person name="Wilkins M.J."/>
            <person name="Karaoz U."/>
            <person name="Brodie E.L."/>
            <person name="Williams K.H."/>
            <person name="Hubbard S.S."/>
            <person name="Banfield J.F."/>
        </authorList>
    </citation>
    <scope>NUCLEOTIDE SEQUENCE [LARGE SCALE GENOMIC DNA]</scope>
</reference>
<keyword evidence="1" id="KW-0812">Transmembrane</keyword>
<sequence length="140" mass="15943">MGGAEKSFEKKTKYLLLVLIINFFLLLLAIYVSLLRDILIDDELFLLPFVLFCFLGFLLVYWVRTGKVEGELKKNLNLTGYSAGLIFVSVVLHNLTSGIGMVLLNKDFEEPLFFLLATIVLPLLFVVGSLKSIQEFRRLH</sequence>
<accession>A0A1F8BPW8</accession>
<evidence type="ECO:0000313" key="3">
    <source>
        <dbReference type="Proteomes" id="UP000176725"/>
    </source>
</evidence>
<feature type="transmembrane region" description="Helical" evidence="1">
    <location>
        <begin position="112"/>
        <end position="130"/>
    </location>
</feature>